<evidence type="ECO:0000313" key="1">
    <source>
        <dbReference type="EMBL" id="CAL1708207.1"/>
    </source>
</evidence>
<sequence>MPEFFVNDFVAFTHCLRRRHLPRSLSVSRYHHKETYSVRPINFEMPVIPLSVVTRIIDHVPSHMPSLLTCSTICREWLSKVQYHLFTDINVRAHGDPRKLAEFAAFLETCTHIGPYVQSLSLDGRDKVQTLAASLSPEARYVRHTTITQSVQPGVVDTNTLYHVALTCKNAEEILAAGALIRERRPTDVSFVIHSVVVEQSREIPVIDQFAGLGLSRCSKLRWMHIVAAETARYTSREKMVWIHVELQDESLDGSRADVHVSGKGDQFDFWDTMNALEDDWKELDLILCRFKELLGFTFHIIAWAGMYGNRGFNKRVTEDIKMAVEGLHRTYSADRLARFLEKVMPKSAALGLLSVQEPDLPRLQA</sequence>
<protein>
    <recommendedName>
        <fullName evidence="3">F-box domain-containing protein</fullName>
    </recommendedName>
</protein>
<evidence type="ECO:0008006" key="3">
    <source>
        <dbReference type="Google" id="ProtNLM"/>
    </source>
</evidence>
<proteinExistence type="predicted"/>
<accession>A0ABP1DNA4</accession>
<reference evidence="2" key="1">
    <citation type="submission" date="2024-04" db="EMBL/GenBank/DDBJ databases">
        <authorList>
            <person name="Shaw F."/>
            <person name="Minotto A."/>
        </authorList>
    </citation>
    <scope>NUCLEOTIDE SEQUENCE [LARGE SCALE GENOMIC DNA]</scope>
</reference>
<organism evidence="1 2">
    <name type="scientific">Somion occarium</name>
    <dbReference type="NCBI Taxonomy" id="3059160"/>
    <lineage>
        <taxon>Eukaryota</taxon>
        <taxon>Fungi</taxon>
        <taxon>Dikarya</taxon>
        <taxon>Basidiomycota</taxon>
        <taxon>Agaricomycotina</taxon>
        <taxon>Agaricomycetes</taxon>
        <taxon>Polyporales</taxon>
        <taxon>Cerrenaceae</taxon>
        <taxon>Somion</taxon>
    </lineage>
</organism>
<dbReference type="EMBL" id="OZ037947">
    <property type="protein sequence ID" value="CAL1708207.1"/>
    <property type="molecule type" value="Genomic_DNA"/>
</dbReference>
<gene>
    <name evidence="1" type="ORF">GFSPODELE1_LOCUS6744</name>
</gene>
<evidence type="ECO:0000313" key="2">
    <source>
        <dbReference type="Proteomes" id="UP001497453"/>
    </source>
</evidence>
<name>A0ABP1DNA4_9APHY</name>
<dbReference type="Proteomes" id="UP001497453">
    <property type="component" value="Chromosome 4"/>
</dbReference>
<keyword evidence="2" id="KW-1185">Reference proteome</keyword>